<feature type="domain" description="P5B-type ATPase N-terminal" evidence="2">
    <location>
        <begin position="30"/>
        <end position="104"/>
    </location>
</feature>
<keyword evidence="1" id="KW-1133">Transmembrane helix</keyword>
<dbReference type="Pfam" id="PF12409">
    <property type="entry name" value="P5-ATPase"/>
    <property type="match status" value="1"/>
</dbReference>
<protein>
    <recommendedName>
        <fullName evidence="1">Cation-transporting ATPase</fullName>
        <ecNumber evidence="1">7.2.2.-</ecNumber>
    </recommendedName>
</protein>
<comment type="catalytic activity">
    <reaction evidence="1">
        <text>ATP + H2O = ADP + phosphate + H(+)</text>
        <dbReference type="Rhea" id="RHEA:13065"/>
        <dbReference type="ChEBI" id="CHEBI:15377"/>
        <dbReference type="ChEBI" id="CHEBI:15378"/>
        <dbReference type="ChEBI" id="CHEBI:30616"/>
        <dbReference type="ChEBI" id="CHEBI:43474"/>
        <dbReference type="ChEBI" id="CHEBI:456216"/>
    </reaction>
</comment>
<keyword evidence="1" id="KW-1278">Translocase</keyword>
<dbReference type="GO" id="GO:0019829">
    <property type="term" value="F:ATPase-coupled monoatomic cation transmembrane transporter activity"/>
    <property type="evidence" value="ECO:0007669"/>
    <property type="project" value="UniProtKB-UniRule"/>
</dbReference>
<dbReference type="EC" id="7.2.2.-" evidence="1"/>
<keyword evidence="1" id="KW-0460">Magnesium</keyword>
<dbReference type="Proteomes" id="UP000095280">
    <property type="component" value="Unplaced"/>
</dbReference>
<dbReference type="GO" id="GO:0005524">
    <property type="term" value="F:ATP binding"/>
    <property type="evidence" value="ECO:0007669"/>
    <property type="project" value="UniProtKB-UniRule"/>
</dbReference>
<evidence type="ECO:0000313" key="3">
    <source>
        <dbReference type="Proteomes" id="UP000095280"/>
    </source>
</evidence>
<sequence length="164" mass="18697">MTQNLLENGTDSIPLEAQGSVKCVINAGCDDESRIYGYRRNQLRTALTYAGFVLTAFLLRLVFHWKPEWYVKCTHDRCSLRRAEKLVIKDQYQQFFVHDICIVTRTGARVKLVNRRSLFNSCVPDTHCVETGTGVRLLDPFMSAAKTAVATERQPLLSRLEVLT</sequence>
<keyword evidence="1" id="KW-0547">Nucleotide-binding</keyword>
<comment type="caution">
    <text evidence="1">Lacks conserved residue(s) required for the propagation of feature annotation.</text>
</comment>
<organism evidence="3 4">
    <name type="scientific">Macrostomum lignano</name>
    <dbReference type="NCBI Taxonomy" id="282301"/>
    <lineage>
        <taxon>Eukaryota</taxon>
        <taxon>Metazoa</taxon>
        <taxon>Spiralia</taxon>
        <taxon>Lophotrochozoa</taxon>
        <taxon>Platyhelminthes</taxon>
        <taxon>Rhabditophora</taxon>
        <taxon>Macrostomorpha</taxon>
        <taxon>Macrostomida</taxon>
        <taxon>Macrostomidae</taxon>
        <taxon>Macrostomum</taxon>
    </lineage>
</organism>
<feature type="transmembrane region" description="Helical" evidence="1">
    <location>
        <begin position="46"/>
        <end position="63"/>
    </location>
</feature>
<reference evidence="4" key="1">
    <citation type="submission" date="2016-11" db="UniProtKB">
        <authorList>
            <consortium name="WormBaseParasite"/>
        </authorList>
    </citation>
    <scope>IDENTIFICATION</scope>
</reference>
<comment type="subcellular location">
    <subcellularLocation>
        <location evidence="1">Membrane</location>
        <topology evidence="1">Multi-pass membrane protein</topology>
    </subcellularLocation>
</comment>
<dbReference type="GO" id="GO:0016020">
    <property type="term" value="C:membrane"/>
    <property type="evidence" value="ECO:0007669"/>
    <property type="project" value="UniProtKB-SubCell"/>
</dbReference>
<evidence type="ECO:0000313" key="4">
    <source>
        <dbReference type="WBParaSite" id="maker-uti_cns_0006867-snap-gene-0.4-mRNA-1"/>
    </source>
</evidence>
<dbReference type="WBParaSite" id="maker-uti_cns_0006867-snap-gene-0.4-mRNA-1">
    <property type="protein sequence ID" value="maker-uti_cns_0006867-snap-gene-0.4-mRNA-1"/>
    <property type="gene ID" value="maker-uti_cns_0006867-snap-gene-0.4"/>
</dbReference>
<keyword evidence="1" id="KW-0472">Membrane</keyword>
<keyword evidence="3" id="KW-1185">Reference proteome</keyword>
<dbReference type="AlphaFoldDB" id="A0A1I8HN01"/>
<keyword evidence="1" id="KW-0067">ATP-binding</keyword>
<evidence type="ECO:0000256" key="1">
    <source>
        <dbReference type="RuleBase" id="RU362082"/>
    </source>
</evidence>
<accession>A0A1I8HN01</accession>
<evidence type="ECO:0000259" key="2">
    <source>
        <dbReference type="Pfam" id="PF12409"/>
    </source>
</evidence>
<dbReference type="InterPro" id="IPR047819">
    <property type="entry name" value="P5A-ATPase_N"/>
</dbReference>
<keyword evidence="1" id="KW-0812">Transmembrane</keyword>
<keyword evidence="1" id="KW-0479">Metal-binding</keyword>
<dbReference type="GO" id="GO:0046872">
    <property type="term" value="F:metal ion binding"/>
    <property type="evidence" value="ECO:0007669"/>
    <property type="project" value="UniProtKB-UniRule"/>
</dbReference>
<name>A0A1I8HN01_9PLAT</name>
<comment type="similarity">
    <text evidence="1">Belongs to the cation transport ATPase (P-type) (TC 3.A.3) family. Type V subfamily.</text>
</comment>
<proteinExistence type="inferred from homology"/>